<evidence type="ECO:0000259" key="1">
    <source>
        <dbReference type="PROSITE" id="PS51094"/>
    </source>
</evidence>
<name>A0A840UDK3_9FIRM</name>
<dbReference type="InterPro" id="IPR051541">
    <property type="entry name" value="PTS_SugarTrans_NitroReg"/>
</dbReference>
<dbReference type="Pfam" id="PF00359">
    <property type="entry name" value="PTS_EIIA_2"/>
    <property type="match status" value="1"/>
</dbReference>
<dbReference type="Proteomes" id="UP000559117">
    <property type="component" value="Unassembled WGS sequence"/>
</dbReference>
<reference evidence="2 3" key="1">
    <citation type="submission" date="2020-08" db="EMBL/GenBank/DDBJ databases">
        <title>Genomic Encyclopedia of Type Strains, Phase IV (KMG-IV): sequencing the most valuable type-strain genomes for metagenomic binning, comparative biology and taxonomic classification.</title>
        <authorList>
            <person name="Goeker M."/>
        </authorList>
    </citation>
    <scope>NUCLEOTIDE SEQUENCE [LARGE SCALE GENOMIC DNA]</scope>
    <source>
        <strain evidence="2 3">DSM 24661</strain>
    </source>
</reference>
<dbReference type="InterPro" id="IPR016152">
    <property type="entry name" value="PTrfase/Anion_transptr"/>
</dbReference>
<dbReference type="SUPFAM" id="SSF55804">
    <property type="entry name" value="Phoshotransferase/anion transport protein"/>
    <property type="match status" value="1"/>
</dbReference>
<dbReference type="EMBL" id="JACHFH010000008">
    <property type="protein sequence ID" value="MBB5335811.1"/>
    <property type="molecule type" value="Genomic_DNA"/>
</dbReference>
<dbReference type="CDD" id="cd00211">
    <property type="entry name" value="PTS_IIA_fru"/>
    <property type="match status" value="1"/>
</dbReference>
<evidence type="ECO:0000313" key="3">
    <source>
        <dbReference type="Proteomes" id="UP000559117"/>
    </source>
</evidence>
<organism evidence="2 3">
    <name type="scientific">Pectinatus brassicae</name>
    <dbReference type="NCBI Taxonomy" id="862415"/>
    <lineage>
        <taxon>Bacteria</taxon>
        <taxon>Bacillati</taxon>
        <taxon>Bacillota</taxon>
        <taxon>Negativicutes</taxon>
        <taxon>Selenomonadales</taxon>
        <taxon>Selenomonadaceae</taxon>
        <taxon>Pectinatus</taxon>
    </lineage>
</organism>
<keyword evidence="3" id="KW-1185">Reference proteome</keyword>
<sequence length="155" mass="17453">MTKNFNFDSNVNKIALEATTDKEVLLKLSSLLHRHGYVKESYCNAIIEREKIFPTGLNFNKYGVALPHTDCCHVNKPMIAICTLKNPVIFKSMGDSNQNVSVNIIFMLAMNNSDNQLQLLSTLIENLQNQELMSNLLRAQAPSTLTRLISNNIIL</sequence>
<dbReference type="InterPro" id="IPR002178">
    <property type="entry name" value="PTS_EIIA_type-2_dom"/>
</dbReference>
<protein>
    <submittedName>
        <fullName evidence="2">PTS system galactitol-specific IIA component</fullName>
    </submittedName>
</protein>
<dbReference type="PROSITE" id="PS51094">
    <property type="entry name" value="PTS_EIIA_TYPE_2"/>
    <property type="match status" value="1"/>
</dbReference>
<gene>
    <name evidence="2" type="ORF">HNR32_000945</name>
</gene>
<evidence type="ECO:0000313" key="2">
    <source>
        <dbReference type="EMBL" id="MBB5335811.1"/>
    </source>
</evidence>
<accession>A0A840UDK3</accession>
<dbReference type="PANTHER" id="PTHR47738:SF3">
    <property type="entry name" value="PHOSPHOTRANSFERASE SYSTEM MANNITOL_FRUCTOSE-SPECIFIC IIA DOMAIN CONTAINING PROTEIN"/>
    <property type="match status" value="1"/>
</dbReference>
<dbReference type="PANTHER" id="PTHR47738">
    <property type="entry name" value="PTS SYSTEM FRUCTOSE-LIKE EIIA COMPONENT-RELATED"/>
    <property type="match status" value="1"/>
</dbReference>
<comment type="caution">
    <text evidence="2">The sequence shown here is derived from an EMBL/GenBank/DDBJ whole genome shotgun (WGS) entry which is preliminary data.</text>
</comment>
<feature type="domain" description="PTS EIIA type-2" evidence="1">
    <location>
        <begin position="5"/>
        <end position="152"/>
    </location>
</feature>
<dbReference type="Gene3D" id="3.40.930.10">
    <property type="entry name" value="Mannitol-specific EII, Chain A"/>
    <property type="match status" value="1"/>
</dbReference>
<dbReference type="AlphaFoldDB" id="A0A840UDK3"/>
<dbReference type="RefSeq" id="WP_183860133.1">
    <property type="nucleotide sequence ID" value="NZ_JACHFH010000008.1"/>
</dbReference>
<proteinExistence type="predicted"/>